<feature type="transmembrane region" description="Helical" evidence="7">
    <location>
        <begin position="395"/>
        <end position="414"/>
    </location>
</feature>
<feature type="transmembrane region" description="Helical" evidence="7">
    <location>
        <begin position="121"/>
        <end position="142"/>
    </location>
</feature>
<dbReference type="Pfam" id="PF13440">
    <property type="entry name" value="Polysacc_synt_3"/>
    <property type="match status" value="1"/>
</dbReference>
<keyword evidence="5 7" id="KW-1133">Transmembrane helix</keyword>
<feature type="transmembrane region" description="Helical" evidence="7">
    <location>
        <begin position="290"/>
        <end position="313"/>
    </location>
</feature>
<keyword evidence="6 7" id="KW-0472">Membrane</keyword>
<comment type="subcellular location">
    <subcellularLocation>
        <location evidence="1">Cell membrane</location>
        <topology evidence="1">Multi-pass membrane protein</topology>
    </subcellularLocation>
</comment>
<evidence type="ECO:0000256" key="7">
    <source>
        <dbReference type="SAM" id="Phobius"/>
    </source>
</evidence>
<name>A0A4V2Q3N0_9GAMM</name>
<dbReference type="AlphaFoldDB" id="A0A4V2Q3N0"/>
<proteinExistence type="inferred from homology"/>
<feature type="transmembrane region" description="Helical" evidence="7">
    <location>
        <begin position="364"/>
        <end position="389"/>
    </location>
</feature>
<dbReference type="RefSeq" id="WP_132927486.1">
    <property type="nucleotide sequence ID" value="NZ_SJOI01000001.1"/>
</dbReference>
<protein>
    <submittedName>
        <fullName evidence="8">O-antigen/teichoic acid export membrane protein</fullName>
    </submittedName>
</protein>
<evidence type="ECO:0000256" key="4">
    <source>
        <dbReference type="ARBA" id="ARBA00022692"/>
    </source>
</evidence>
<feature type="transmembrane region" description="Helical" evidence="7">
    <location>
        <begin position="48"/>
        <end position="74"/>
    </location>
</feature>
<dbReference type="Proteomes" id="UP000294555">
    <property type="component" value="Unassembled WGS sequence"/>
</dbReference>
<feature type="transmembrane region" description="Helical" evidence="7">
    <location>
        <begin position="236"/>
        <end position="254"/>
    </location>
</feature>
<sequence>MANNTQGNNHGKVLLRSTAWALFDNMSSQILNFVIFAALARFVSPADIGLLTLSLLFVQLFRLTVYSSIATAIVRKAHPTEEDYNTAFIMCLILAAPAVIVLYLLAPFIEHYTRVVGVEKIVRYTALMLITNGLSCTHEAWLRHNLQFRSLAARSFISLVAGGVVGVGLAYNKFGVMSLVAQQLVTSVSALALLWRLTPWRPRLQFSRKSFLEIINYSKHVAATTITNFANQNSDSFFITYFLGASATGLYAAGKRICNTITMALTAAFSRAALPGFARASDELPQLRKLYVDSTALTILVLSPLFVGLAIYAQDTIALLLGKKWLEAAPVLACLALSGAITSLNSYNQSILLVKNRPHWQTRLAIISGITNLITFALFTRYGIFWTAVAFSVRAVLYAPLSTWCALTTLGLNWKVYLKACLPTIISSIIMAMVLLFIKTVYRSPIPLVNILIGVIIGAPIYIIIAWVTIPSSYRYVIKQNWKFWKAKRQIAKIDGKS</sequence>
<evidence type="ECO:0000256" key="2">
    <source>
        <dbReference type="ARBA" id="ARBA00007430"/>
    </source>
</evidence>
<reference evidence="8 9" key="1">
    <citation type="submission" date="2019-02" db="EMBL/GenBank/DDBJ databases">
        <title>Investigation of anaerobic lignin degradation for improved lignocellulosic biofuels.</title>
        <authorList>
            <person name="Deangelis K."/>
        </authorList>
    </citation>
    <scope>NUCLEOTIDE SEQUENCE [LARGE SCALE GENOMIC DNA]</scope>
    <source>
        <strain evidence="8 9">159R</strain>
    </source>
</reference>
<dbReference type="PANTHER" id="PTHR30250:SF10">
    <property type="entry name" value="LIPOPOLYSACCHARIDE BIOSYNTHESIS PROTEIN WZXC"/>
    <property type="match status" value="1"/>
</dbReference>
<evidence type="ECO:0000256" key="3">
    <source>
        <dbReference type="ARBA" id="ARBA00022475"/>
    </source>
</evidence>
<dbReference type="GO" id="GO:0005886">
    <property type="term" value="C:plasma membrane"/>
    <property type="evidence" value="ECO:0007669"/>
    <property type="project" value="UniProtKB-SubCell"/>
</dbReference>
<keyword evidence="3" id="KW-1003">Cell membrane</keyword>
<dbReference type="EMBL" id="SJOI01000001">
    <property type="protein sequence ID" value="TCL07348.1"/>
    <property type="molecule type" value="Genomic_DNA"/>
</dbReference>
<dbReference type="PANTHER" id="PTHR30250">
    <property type="entry name" value="PST FAMILY PREDICTED COLANIC ACID TRANSPORTER"/>
    <property type="match status" value="1"/>
</dbReference>
<comment type="similarity">
    <text evidence="2">Belongs to the polysaccharide synthase family.</text>
</comment>
<feature type="transmembrane region" description="Helical" evidence="7">
    <location>
        <begin position="448"/>
        <end position="470"/>
    </location>
</feature>
<keyword evidence="4 7" id="KW-0812">Transmembrane</keyword>
<evidence type="ECO:0000313" key="9">
    <source>
        <dbReference type="Proteomes" id="UP000294555"/>
    </source>
</evidence>
<comment type="caution">
    <text evidence="8">The sequence shown here is derived from an EMBL/GenBank/DDBJ whole genome shotgun (WGS) entry which is preliminary data.</text>
</comment>
<evidence type="ECO:0000256" key="6">
    <source>
        <dbReference type="ARBA" id="ARBA00023136"/>
    </source>
</evidence>
<evidence type="ECO:0000256" key="5">
    <source>
        <dbReference type="ARBA" id="ARBA00022989"/>
    </source>
</evidence>
<feature type="transmembrane region" description="Helical" evidence="7">
    <location>
        <begin position="86"/>
        <end position="109"/>
    </location>
</feature>
<dbReference type="CDD" id="cd13127">
    <property type="entry name" value="MATE_tuaB_like"/>
    <property type="match status" value="1"/>
</dbReference>
<accession>A0A4V2Q3N0</accession>
<dbReference type="InterPro" id="IPR050833">
    <property type="entry name" value="Poly_Biosynth_Transport"/>
</dbReference>
<evidence type="ECO:0000256" key="1">
    <source>
        <dbReference type="ARBA" id="ARBA00004651"/>
    </source>
</evidence>
<dbReference type="OrthoDB" id="8538786at2"/>
<feature type="transmembrane region" description="Helical" evidence="7">
    <location>
        <begin position="151"/>
        <end position="171"/>
    </location>
</feature>
<organism evidence="8 9">
    <name type="scientific">Sodalis ligni</name>
    <dbReference type="NCBI Taxonomy" id="2697027"/>
    <lineage>
        <taxon>Bacteria</taxon>
        <taxon>Pseudomonadati</taxon>
        <taxon>Pseudomonadota</taxon>
        <taxon>Gammaproteobacteria</taxon>
        <taxon>Enterobacterales</taxon>
        <taxon>Bruguierivoracaceae</taxon>
        <taxon>Sodalis</taxon>
    </lineage>
</organism>
<feature type="transmembrane region" description="Helical" evidence="7">
    <location>
        <begin position="21"/>
        <end position="42"/>
    </location>
</feature>
<keyword evidence="9" id="KW-1185">Reference proteome</keyword>
<evidence type="ECO:0000313" key="8">
    <source>
        <dbReference type="EMBL" id="TCL07348.1"/>
    </source>
</evidence>
<gene>
    <name evidence="8" type="ORF">EZJ58_5667</name>
</gene>
<feature type="transmembrane region" description="Helical" evidence="7">
    <location>
        <begin position="325"/>
        <end position="344"/>
    </location>
</feature>
<feature type="transmembrane region" description="Helical" evidence="7">
    <location>
        <begin position="421"/>
        <end position="442"/>
    </location>
</feature>